<feature type="region of interest" description="Disordered" evidence="8">
    <location>
        <begin position="234"/>
        <end position="253"/>
    </location>
</feature>
<dbReference type="GO" id="GO:0016020">
    <property type="term" value="C:membrane"/>
    <property type="evidence" value="ECO:0007669"/>
    <property type="project" value="UniProtKB-SubCell"/>
</dbReference>
<evidence type="ECO:0000256" key="9">
    <source>
        <dbReference type="SAM" id="Phobius"/>
    </source>
</evidence>
<feature type="transmembrane region" description="Helical" evidence="9">
    <location>
        <begin position="15"/>
        <end position="35"/>
    </location>
</feature>
<accession>A0A7M5X6J0</accession>
<dbReference type="Proteomes" id="UP000594262">
    <property type="component" value="Unplaced"/>
</dbReference>
<evidence type="ECO:0000313" key="11">
    <source>
        <dbReference type="EnsemblMetazoa" id="CLYHEMP018048.1"/>
    </source>
</evidence>
<evidence type="ECO:0000256" key="8">
    <source>
        <dbReference type="SAM" id="MobiDB-lite"/>
    </source>
</evidence>
<evidence type="ECO:0000256" key="4">
    <source>
        <dbReference type="ARBA" id="ARBA00022989"/>
    </source>
</evidence>
<keyword evidence="5 7" id="KW-0472">Membrane</keyword>
<keyword evidence="3 7" id="KW-0812">Transmembrane</keyword>
<dbReference type="InterPro" id="IPR008253">
    <property type="entry name" value="Marvel"/>
</dbReference>
<proteinExistence type="inferred from homology"/>
<dbReference type="PANTHER" id="PTHR10306:SF17">
    <property type="entry name" value="MARVEL DOMAIN-CONTAINING PROTEIN"/>
    <property type="match status" value="1"/>
</dbReference>
<keyword evidence="6" id="KW-0325">Glycoprotein</keyword>
<dbReference type="Pfam" id="PF01284">
    <property type="entry name" value="MARVEL"/>
    <property type="match status" value="1"/>
</dbReference>
<dbReference type="AlphaFoldDB" id="A0A7M5X6J0"/>
<organism evidence="11 12">
    <name type="scientific">Clytia hemisphaerica</name>
    <dbReference type="NCBI Taxonomy" id="252671"/>
    <lineage>
        <taxon>Eukaryota</taxon>
        <taxon>Metazoa</taxon>
        <taxon>Cnidaria</taxon>
        <taxon>Hydrozoa</taxon>
        <taxon>Hydroidolina</taxon>
        <taxon>Leptothecata</taxon>
        <taxon>Obeliida</taxon>
        <taxon>Clytiidae</taxon>
        <taxon>Clytia</taxon>
    </lineage>
</organism>
<dbReference type="PANTHER" id="PTHR10306">
    <property type="entry name" value="SYNAPTOPHYSIN"/>
    <property type="match status" value="1"/>
</dbReference>
<evidence type="ECO:0000256" key="3">
    <source>
        <dbReference type="ARBA" id="ARBA00022692"/>
    </source>
</evidence>
<comment type="subcellular location">
    <subcellularLocation>
        <location evidence="1">Membrane</location>
        <topology evidence="1">Multi-pass membrane protein</topology>
    </subcellularLocation>
</comment>
<protein>
    <recommendedName>
        <fullName evidence="10">MARVEL domain-containing protein</fullName>
    </recommendedName>
</protein>
<dbReference type="GeneID" id="136799984"/>
<evidence type="ECO:0000259" key="10">
    <source>
        <dbReference type="PROSITE" id="PS51225"/>
    </source>
</evidence>
<dbReference type="OrthoDB" id="10006326at2759"/>
<dbReference type="RefSeq" id="XP_066912709.1">
    <property type="nucleotide sequence ID" value="XM_067056608.1"/>
</dbReference>
<feature type="compositionally biased region" description="Low complexity" evidence="8">
    <location>
        <begin position="237"/>
        <end position="253"/>
    </location>
</feature>
<feature type="domain" description="MARVEL" evidence="10">
    <location>
        <begin position="9"/>
        <end position="226"/>
    </location>
</feature>
<feature type="transmembrane region" description="Helical" evidence="9">
    <location>
        <begin position="137"/>
        <end position="164"/>
    </location>
</feature>
<dbReference type="PROSITE" id="PS51225">
    <property type="entry name" value="MARVEL"/>
    <property type="match status" value="1"/>
</dbReference>
<evidence type="ECO:0000256" key="2">
    <source>
        <dbReference type="ARBA" id="ARBA00006476"/>
    </source>
</evidence>
<dbReference type="InterPro" id="IPR001285">
    <property type="entry name" value="Synaptophysin/porin"/>
</dbReference>
<keyword evidence="4 9" id="KW-1133">Transmembrane helix</keyword>
<dbReference type="EnsemblMetazoa" id="CLYHEMT018048.1">
    <property type="protein sequence ID" value="CLYHEMP018048.1"/>
    <property type="gene ID" value="CLYHEMG018048"/>
</dbReference>
<comment type="similarity">
    <text evidence="2">Belongs to the synaptophysin/synaptobrevin family.</text>
</comment>
<sequence>MRSNPNYDVVKEPRGFIKCLEVFLAIFAFACATGYRGNLKIDQTSPDAQPKAHDAQGTIQYPFSQILEMPFIKPGTNGTMHTYTLEVDQRSKIEFFVFIGVMCFLYSLGMLVYYIFFEENNTMNATPVTSSWLSPPIIDFGLGAFWTLFWFFSACAFAAGVNALKDQVNIESLTGDGGAFAEPCSNGYKCGGTNPKYATMTVAILLGFLNVFVWAGNIWFLYKETPWHNKSLASAGAPSTVQQPPSQPAAAAI</sequence>
<keyword evidence="12" id="KW-1185">Reference proteome</keyword>
<evidence type="ECO:0000256" key="5">
    <source>
        <dbReference type="ARBA" id="ARBA00023136"/>
    </source>
</evidence>
<feature type="transmembrane region" description="Helical" evidence="9">
    <location>
        <begin position="95"/>
        <end position="117"/>
    </location>
</feature>
<name>A0A7M5X6J0_9CNID</name>
<dbReference type="GO" id="GO:0008021">
    <property type="term" value="C:synaptic vesicle"/>
    <property type="evidence" value="ECO:0007669"/>
    <property type="project" value="InterPro"/>
</dbReference>
<reference evidence="11" key="1">
    <citation type="submission" date="2021-01" db="UniProtKB">
        <authorList>
            <consortium name="EnsemblMetazoa"/>
        </authorList>
    </citation>
    <scope>IDENTIFICATION</scope>
</reference>
<evidence type="ECO:0000256" key="7">
    <source>
        <dbReference type="PROSITE-ProRule" id="PRU00581"/>
    </source>
</evidence>
<evidence type="ECO:0000313" key="12">
    <source>
        <dbReference type="Proteomes" id="UP000594262"/>
    </source>
</evidence>
<feature type="transmembrane region" description="Helical" evidence="9">
    <location>
        <begin position="197"/>
        <end position="222"/>
    </location>
</feature>
<evidence type="ECO:0000256" key="1">
    <source>
        <dbReference type="ARBA" id="ARBA00004141"/>
    </source>
</evidence>
<evidence type="ECO:0000256" key="6">
    <source>
        <dbReference type="ARBA" id="ARBA00023180"/>
    </source>
</evidence>
<dbReference type="PRINTS" id="PR00220">
    <property type="entry name" value="SYNAPTOPHYSN"/>
</dbReference>